<organism evidence="2">
    <name type="scientific">Anguilla anguilla</name>
    <name type="common">European freshwater eel</name>
    <name type="synonym">Muraena anguilla</name>
    <dbReference type="NCBI Taxonomy" id="7936"/>
    <lineage>
        <taxon>Eukaryota</taxon>
        <taxon>Metazoa</taxon>
        <taxon>Chordata</taxon>
        <taxon>Craniata</taxon>
        <taxon>Vertebrata</taxon>
        <taxon>Euteleostomi</taxon>
        <taxon>Actinopterygii</taxon>
        <taxon>Neopterygii</taxon>
        <taxon>Teleostei</taxon>
        <taxon>Anguilliformes</taxon>
        <taxon>Anguillidae</taxon>
        <taxon>Anguilla</taxon>
    </lineage>
</organism>
<reference evidence="2" key="1">
    <citation type="submission" date="2014-11" db="EMBL/GenBank/DDBJ databases">
        <authorList>
            <person name="Amaro Gonzalez C."/>
        </authorList>
    </citation>
    <scope>NUCLEOTIDE SEQUENCE</scope>
</reference>
<evidence type="ECO:0000256" key="1">
    <source>
        <dbReference type="SAM" id="MobiDB-lite"/>
    </source>
</evidence>
<dbReference type="EMBL" id="GBXM01034084">
    <property type="protein sequence ID" value="JAH74493.1"/>
    <property type="molecule type" value="Transcribed_RNA"/>
</dbReference>
<sequence>MRLSGSKAAPTLDHAAELGGSAQSRPNFLPKCCHFMY</sequence>
<feature type="region of interest" description="Disordered" evidence="1">
    <location>
        <begin position="1"/>
        <end position="27"/>
    </location>
</feature>
<protein>
    <submittedName>
        <fullName evidence="2">Uncharacterized protein</fullName>
    </submittedName>
</protein>
<name>A0A0E9VB99_ANGAN</name>
<accession>A0A0E9VB99</accession>
<reference evidence="2" key="2">
    <citation type="journal article" date="2015" name="Fish Shellfish Immunol.">
        <title>Early steps in the European eel (Anguilla anguilla)-Vibrio vulnificus interaction in the gills: Role of the RtxA13 toxin.</title>
        <authorList>
            <person name="Callol A."/>
            <person name="Pajuelo D."/>
            <person name="Ebbesson L."/>
            <person name="Teles M."/>
            <person name="MacKenzie S."/>
            <person name="Amaro C."/>
        </authorList>
    </citation>
    <scope>NUCLEOTIDE SEQUENCE</scope>
</reference>
<evidence type="ECO:0000313" key="2">
    <source>
        <dbReference type="EMBL" id="JAH74493.1"/>
    </source>
</evidence>
<proteinExistence type="predicted"/>
<dbReference type="AlphaFoldDB" id="A0A0E9VB99"/>